<keyword evidence="3" id="KW-1185">Reference proteome</keyword>
<protein>
    <submittedName>
        <fullName evidence="2">Uncharacterized protein</fullName>
    </submittedName>
</protein>
<name>A0AAD1XHK3_EUPCR</name>
<proteinExistence type="predicted"/>
<sequence length="152" mass="17528">MEEFLDKIHKNCSCGGEVLGFCVTHKVLICANNKICHDESCEFASTKSLNEIEEYMNHIEEKLNQLKSDFENGKIELNEQKKDNLPEEQKKIAETAIETNNTEEQQQQDLIKECDSNLKQIQNNIREAHENEDYISLYHAKKELWACHGVGG</sequence>
<dbReference type="Proteomes" id="UP001295684">
    <property type="component" value="Unassembled WGS sequence"/>
</dbReference>
<evidence type="ECO:0000256" key="1">
    <source>
        <dbReference type="SAM" id="Coils"/>
    </source>
</evidence>
<keyword evidence="1" id="KW-0175">Coiled coil</keyword>
<reference evidence="2" key="1">
    <citation type="submission" date="2023-07" db="EMBL/GenBank/DDBJ databases">
        <authorList>
            <consortium name="AG Swart"/>
            <person name="Singh M."/>
            <person name="Singh A."/>
            <person name="Seah K."/>
            <person name="Emmerich C."/>
        </authorList>
    </citation>
    <scope>NUCLEOTIDE SEQUENCE</scope>
    <source>
        <strain evidence="2">DP1</strain>
    </source>
</reference>
<evidence type="ECO:0000313" key="3">
    <source>
        <dbReference type="Proteomes" id="UP001295684"/>
    </source>
</evidence>
<dbReference type="AlphaFoldDB" id="A0AAD1XHK3"/>
<dbReference type="EMBL" id="CAMPGE010014112">
    <property type="protein sequence ID" value="CAI2372805.1"/>
    <property type="molecule type" value="Genomic_DNA"/>
</dbReference>
<organism evidence="2 3">
    <name type="scientific">Euplotes crassus</name>
    <dbReference type="NCBI Taxonomy" id="5936"/>
    <lineage>
        <taxon>Eukaryota</taxon>
        <taxon>Sar</taxon>
        <taxon>Alveolata</taxon>
        <taxon>Ciliophora</taxon>
        <taxon>Intramacronucleata</taxon>
        <taxon>Spirotrichea</taxon>
        <taxon>Hypotrichia</taxon>
        <taxon>Euplotida</taxon>
        <taxon>Euplotidae</taxon>
        <taxon>Moneuplotes</taxon>
    </lineage>
</organism>
<accession>A0AAD1XHK3</accession>
<feature type="coiled-coil region" evidence="1">
    <location>
        <begin position="49"/>
        <end position="131"/>
    </location>
</feature>
<evidence type="ECO:0000313" key="2">
    <source>
        <dbReference type="EMBL" id="CAI2372805.1"/>
    </source>
</evidence>
<gene>
    <name evidence="2" type="ORF">ECRASSUSDP1_LOCUS14139</name>
</gene>
<comment type="caution">
    <text evidence="2">The sequence shown here is derived from an EMBL/GenBank/DDBJ whole genome shotgun (WGS) entry which is preliminary data.</text>
</comment>